<organism evidence="3 4">
    <name type="scientific">Imtechella halotolerans K1</name>
    <dbReference type="NCBI Taxonomy" id="946077"/>
    <lineage>
        <taxon>Bacteria</taxon>
        <taxon>Pseudomonadati</taxon>
        <taxon>Bacteroidota</taxon>
        <taxon>Flavobacteriia</taxon>
        <taxon>Flavobacteriales</taxon>
        <taxon>Flavobacteriaceae</taxon>
        <taxon>Imtechella</taxon>
    </lineage>
</organism>
<dbReference type="STRING" id="946077.W5A_05893"/>
<protein>
    <recommendedName>
        <fullName evidence="5">Adhesin domain-containing protein</fullName>
    </recommendedName>
</protein>
<evidence type="ECO:0000256" key="2">
    <source>
        <dbReference type="SAM" id="SignalP"/>
    </source>
</evidence>
<name>I0WH57_9FLAO</name>
<evidence type="ECO:0008006" key="5">
    <source>
        <dbReference type="Google" id="ProtNLM"/>
    </source>
</evidence>
<dbReference type="Proteomes" id="UP000005938">
    <property type="component" value="Unassembled WGS sequence"/>
</dbReference>
<gene>
    <name evidence="3" type="ORF">W5A_05893</name>
</gene>
<proteinExistence type="predicted"/>
<dbReference type="eggNOG" id="ENOG502Z8M8">
    <property type="taxonomic scope" value="Bacteria"/>
</dbReference>
<keyword evidence="2" id="KW-0732">Signal</keyword>
<evidence type="ECO:0000313" key="4">
    <source>
        <dbReference type="Proteomes" id="UP000005938"/>
    </source>
</evidence>
<sequence>MRSKFNPIWIALFIAGTSFAQVQTKTFKETFEVKPEVSIELNTSHANIEFVTWDKNIVEVEAVYQMEGVSKEEAEKFFSTIGFTAIGNSNMITISTQAHHSNENSWSFNMTVPDFKFDFKSLNVPSMPPMTLMPPPPPPVPSSRFDYDAYKKEGDKYLERWKKEYQEKFDKDYKGKIEKWRKQFEEQQNQMAKEYAKFSEERSKMMKDRVEELSKKNVELAKAREETRKINEEVQKGLPRTEANVYYFRTDDVDKSLKVIKTIRVKMPKSAKLKMNVRHGEVTIAATIKNVQATLSHTRLLAYQIDGSQTRIEASYSPILVKNWNDGLLRVNFANEVALTNVFNLQLDANSSEVAITNLKRNAELNGYLGSLAINHIASDFKTLQMELSSTDTYVSLPNTSFIFQYRGTMSSIKYPEVLRLTSKDEAGTTIVEDIQRDKSTTKEIKINARYSKVELEQKRI</sequence>
<feature type="chain" id="PRO_5003636147" description="Adhesin domain-containing protein" evidence="2">
    <location>
        <begin position="21"/>
        <end position="461"/>
    </location>
</feature>
<evidence type="ECO:0000313" key="3">
    <source>
        <dbReference type="EMBL" id="EID75723.1"/>
    </source>
</evidence>
<dbReference type="AlphaFoldDB" id="I0WH57"/>
<evidence type="ECO:0000256" key="1">
    <source>
        <dbReference type="SAM" id="Coils"/>
    </source>
</evidence>
<keyword evidence="4" id="KW-1185">Reference proteome</keyword>
<feature type="signal peptide" evidence="2">
    <location>
        <begin position="1"/>
        <end position="20"/>
    </location>
</feature>
<comment type="caution">
    <text evidence="3">The sequence shown here is derived from an EMBL/GenBank/DDBJ whole genome shotgun (WGS) entry which is preliminary data.</text>
</comment>
<keyword evidence="1" id="KW-0175">Coiled coil</keyword>
<feature type="coiled-coil region" evidence="1">
    <location>
        <begin position="170"/>
        <end position="233"/>
    </location>
</feature>
<reference evidence="3 4" key="1">
    <citation type="journal article" date="2012" name="J. Bacteriol.">
        <title>Genome Sequence of the Halotolerant Bacterium Imtechella halotolerans K1T.</title>
        <authorList>
            <person name="Kumar S."/>
            <person name="Vikram S."/>
            <person name="Subramanian S."/>
            <person name="Raghava G.P."/>
            <person name="Pinnaka A.K."/>
        </authorList>
    </citation>
    <scope>NUCLEOTIDE SEQUENCE [LARGE SCALE GENOMIC DNA]</scope>
    <source>
        <strain evidence="3 4">K1</strain>
    </source>
</reference>
<accession>I0WH57</accession>
<dbReference type="EMBL" id="AJJU01000004">
    <property type="protein sequence ID" value="EID75723.1"/>
    <property type="molecule type" value="Genomic_DNA"/>
</dbReference>